<evidence type="ECO:0000313" key="4">
    <source>
        <dbReference type="EMBL" id="PWA51019.1"/>
    </source>
</evidence>
<keyword evidence="2" id="KW-0256">Endoplasmic reticulum</keyword>
<comment type="similarity">
    <text evidence="2">Belongs to the SWP1 family.</text>
</comment>
<comment type="subunit">
    <text evidence="2">Component of the oligosaccharyltransferase (OST) complex.</text>
</comment>
<dbReference type="PANTHER" id="PTHR11599">
    <property type="entry name" value="PROTEASOME SUBUNIT ALPHA/BETA"/>
    <property type="match status" value="1"/>
</dbReference>
<dbReference type="InterPro" id="IPR050115">
    <property type="entry name" value="Proteasome_alpha"/>
</dbReference>
<evidence type="ECO:0000256" key="1">
    <source>
        <dbReference type="ARBA" id="ARBA00022942"/>
    </source>
</evidence>
<keyword evidence="1 4" id="KW-0647">Proteasome</keyword>
<dbReference type="InterPro" id="IPR029055">
    <property type="entry name" value="Ntn_hydrolases_N"/>
</dbReference>
<sequence>MGGHFLKKLYVGLSTIGVPTPSPQKVVCFRLSMLLRPLRTEYDRGANTFSPEGRLFQVEYAIKLGSTAIGLKTKEGVVLAVEKRITSPLLEPSSVEKIMEIDEHIGCAMSGLIADARTRNHRFSYGEPMTVESTTQALCDLALRFGEGEEESMFWLSLLLASLASICIIFRCSRPKRASLGLLGYLFSLQAMMKMVPVYDGAYYFDDKHIDASGHQGPLSATSAVVRGLSAFAATSGSLNIPEDKILGLARFFLGIGIPGNSKDLVSVPLILSVPATVLSLTSKDKLKFANLTLSLSSGARKSIKWSKLYKLIYFGVGESSLSHVFILEYNFLSISLAGFSLKTIDVSAFALQSRFYLGEVRNGAAMKLVVNMIMGSMMTSFAEGLLLSEKVYCQ</sequence>
<accession>A0A2U1LPV4</accession>
<dbReference type="GO" id="GO:0019773">
    <property type="term" value="C:proteasome core complex, alpha-subunit complex"/>
    <property type="evidence" value="ECO:0007669"/>
    <property type="project" value="InterPro"/>
</dbReference>
<protein>
    <recommendedName>
        <fullName evidence="2">Dolichyl-diphosphooligosaccharide--protein glycosyltransferase subunit 2</fullName>
    </recommendedName>
    <alternativeName>
        <fullName evidence="2">Ribophorin-2</fullName>
    </alternativeName>
</protein>
<evidence type="ECO:0000256" key="2">
    <source>
        <dbReference type="RuleBase" id="RU366029"/>
    </source>
</evidence>
<dbReference type="UniPathway" id="UPA00378"/>
<dbReference type="OrthoDB" id="432292at2759"/>
<dbReference type="EMBL" id="PKPP01008313">
    <property type="protein sequence ID" value="PWA51019.1"/>
    <property type="molecule type" value="Genomic_DNA"/>
</dbReference>
<proteinExistence type="inferred from homology"/>
<comment type="pathway">
    <text evidence="2">Protein modification; protein glycosylation.</text>
</comment>
<dbReference type="GO" id="GO:0006511">
    <property type="term" value="P:ubiquitin-dependent protein catabolic process"/>
    <property type="evidence" value="ECO:0007669"/>
    <property type="project" value="InterPro"/>
</dbReference>
<dbReference type="Pfam" id="PF05817">
    <property type="entry name" value="Ribophorin_II"/>
    <property type="match status" value="1"/>
</dbReference>
<dbReference type="STRING" id="35608.A0A2U1LPV4"/>
<reference evidence="4 5" key="1">
    <citation type="journal article" date="2018" name="Mol. Plant">
        <title>The genome of Artemisia annua provides insight into the evolution of Asteraceae family and artemisinin biosynthesis.</title>
        <authorList>
            <person name="Shen Q."/>
            <person name="Zhang L."/>
            <person name="Liao Z."/>
            <person name="Wang S."/>
            <person name="Yan T."/>
            <person name="Shi P."/>
            <person name="Liu M."/>
            <person name="Fu X."/>
            <person name="Pan Q."/>
            <person name="Wang Y."/>
            <person name="Lv Z."/>
            <person name="Lu X."/>
            <person name="Zhang F."/>
            <person name="Jiang W."/>
            <person name="Ma Y."/>
            <person name="Chen M."/>
            <person name="Hao X."/>
            <person name="Li L."/>
            <person name="Tang Y."/>
            <person name="Lv G."/>
            <person name="Zhou Y."/>
            <person name="Sun X."/>
            <person name="Brodelius P.E."/>
            <person name="Rose J.K.C."/>
            <person name="Tang K."/>
        </authorList>
    </citation>
    <scope>NUCLEOTIDE SEQUENCE [LARGE SCALE GENOMIC DNA]</scope>
    <source>
        <strain evidence="5">cv. Huhao1</strain>
        <tissue evidence="4">Leaf</tissue>
    </source>
</reference>
<feature type="domain" description="Proteasome alpha-type subunits" evidence="3">
    <location>
        <begin position="42"/>
        <end position="64"/>
    </location>
</feature>
<dbReference type="InterPro" id="IPR001353">
    <property type="entry name" value="Proteasome_sua/b"/>
</dbReference>
<organism evidence="4 5">
    <name type="scientific">Artemisia annua</name>
    <name type="common">Sweet wormwood</name>
    <dbReference type="NCBI Taxonomy" id="35608"/>
    <lineage>
        <taxon>Eukaryota</taxon>
        <taxon>Viridiplantae</taxon>
        <taxon>Streptophyta</taxon>
        <taxon>Embryophyta</taxon>
        <taxon>Tracheophyta</taxon>
        <taxon>Spermatophyta</taxon>
        <taxon>Magnoliopsida</taxon>
        <taxon>eudicotyledons</taxon>
        <taxon>Gunneridae</taxon>
        <taxon>Pentapetalae</taxon>
        <taxon>asterids</taxon>
        <taxon>campanulids</taxon>
        <taxon>Asterales</taxon>
        <taxon>Asteraceae</taxon>
        <taxon>Asteroideae</taxon>
        <taxon>Anthemideae</taxon>
        <taxon>Artemisiinae</taxon>
        <taxon>Artemisia</taxon>
    </lineage>
</organism>
<dbReference type="Pfam" id="PF00227">
    <property type="entry name" value="Proteasome"/>
    <property type="match status" value="1"/>
</dbReference>
<dbReference type="Gene3D" id="3.60.20.10">
    <property type="entry name" value="Glutamine Phosphoribosylpyrophosphate, subunit 1, domain 1"/>
    <property type="match status" value="1"/>
</dbReference>
<dbReference type="GO" id="GO:0008250">
    <property type="term" value="C:oligosaccharyltransferase complex"/>
    <property type="evidence" value="ECO:0007669"/>
    <property type="project" value="UniProtKB-UniRule"/>
</dbReference>
<comment type="subcellular location">
    <subcellularLocation>
        <location evidence="2">Endoplasmic reticulum membrane</location>
        <topology evidence="2">Multi-pass membrane protein</topology>
    </subcellularLocation>
</comment>
<dbReference type="InterPro" id="IPR055373">
    <property type="entry name" value="Ribophorin_II_N"/>
</dbReference>
<comment type="caution">
    <text evidence="4">The sequence shown here is derived from an EMBL/GenBank/DDBJ whole genome shotgun (WGS) entry which is preliminary data.</text>
</comment>
<dbReference type="SUPFAM" id="SSF56235">
    <property type="entry name" value="N-terminal nucleophile aminohydrolases (Ntn hydrolases)"/>
    <property type="match status" value="1"/>
</dbReference>
<name>A0A2U1LPV4_ARTAN</name>
<dbReference type="GO" id="GO:0006487">
    <property type="term" value="P:protein N-linked glycosylation"/>
    <property type="evidence" value="ECO:0007669"/>
    <property type="project" value="UniProtKB-UniRule"/>
</dbReference>
<dbReference type="AlphaFoldDB" id="A0A2U1LPV4"/>
<dbReference type="InterPro" id="IPR000426">
    <property type="entry name" value="Proteasome_asu_N"/>
</dbReference>
<dbReference type="SMART" id="SM00948">
    <property type="entry name" value="Proteasome_A_N"/>
    <property type="match status" value="1"/>
</dbReference>
<gene>
    <name evidence="4" type="ORF">CTI12_AA284140</name>
</gene>
<keyword evidence="5" id="KW-1185">Reference proteome</keyword>
<dbReference type="Proteomes" id="UP000245207">
    <property type="component" value="Unassembled WGS sequence"/>
</dbReference>
<evidence type="ECO:0000259" key="3">
    <source>
        <dbReference type="SMART" id="SM00948"/>
    </source>
</evidence>
<evidence type="ECO:0000313" key="5">
    <source>
        <dbReference type="Proteomes" id="UP000245207"/>
    </source>
</evidence>
<comment type="function">
    <text evidence="2">Subunit of the oligosaccharyl transferase (OST) complex that catalyzes the initial transfer of a defined glycan (Glc(3)Man(9)GlcNAc(2) in eukaryotes) from the lipid carrier dolichol-pyrophosphate to an asparagine residue within an Asn-X-Ser/Thr consensus motif in nascent polypeptide chains, the first step in protein N-glycosylation. N-glycosylation occurs cotranslationally and the complex associates with the Sec61 complex at the channel-forming translocon complex that mediates protein translocation across the endoplasmic reticulum (ER). All subunits are required for a maximal enzyme activity.</text>
</comment>